<proteinExistence type="predicted"/>
<gene>
    <name evidence="1" type="ORF">LCGC14_0113320</name>
</gene>
<reference evidence="1" key="1">
    <citation type="journal article" date="2015" name="Nature">
        <title>Complex archaea that bridge the gap between prokaryotes and eukaryotes.</title>
        <authorList>
            <person name="Spang A."/>
            <person name="Saw J.H."/>
            <person name="Jorgensen S.L."/>
            <person name="Zaremba-Niedzwiedzka K."/>
            <person name="Martijn J."/>
            <person name="Lind A.E."/>
            <person name="van Eijk R."/>
            <person name="Schleper C."/>
            <person name="Guy L."/>
            <person name="Ettema T.J."/>
        </authorList>
    </citation>
    <scope>NUCLEOTIDE SEQUENCE</scope>
</reference>
<comment type="caution">
    <text evidence="1">The sequence shown here is derived from an EMBL/GenBank/DDBJ whole genome shotgun (WGS) entry which is preliminary data.</text>
</comment>
<protein>
    <submittedName>
        <fullName evidence="1">Uncharacterized protein</fullName>
    </submittedName>
</protein>
<organism evidence="1">
    <name type="scientific">marine sediment metagenome</name>
    <dbReference type="NCBI Taxonomy" id="412755"/>
    <lineage>
        <taxon>unclassified sequences</taxon>
        <taxon>metagenomes</taxon>
        <taxon>ecological metagenomes</taxon>
    </lineage>
</organism>
<sequence length="145" mass="16277">MPTRNYPTFVEWQQRPSGSAWISVGDPEKGPHFLCDYLGDIEKGPTSAKDFADKPPRWVYKALSLDIRTETLAPQKDSFVMDDITRNRWAQLQEMHRAACFEAGDHPEEVDTAFSLGADAMQRMAVIDARAATEKECEGESPDLA</sequence>
<dbReference type="AlphaFoldDB" id="A0A0F9XR86"/>
<evidence type="ECO:0000313" key="1">
    <source>
        <dbReference type="EMBL" id="KKO01977.1"/>
    </source>
</evidence>
<name>A0A0F9XR86_9ZZZZ</name>
<accession>A0A0F9XR86</accession>
<dbReference type="EMBL" id="LAZR01000033">
    <property type="protein sequence ID" value="KKO01977.1"/>
    <property type="molecule type" value="Genomic_DNA"/>
</dbReference>